<dbReference type="EMBL" id="SHKX01000017">
    <property type="protein sequence ID" value="RZU36729.1"/>
    <property type="molecule type" value="Genomic_DNA"/>
</dbReference>
<feature type="transmembrane region" description="Helical" evidence="2">
    <location>
        <begin position="368"/>
        <end position="389"/>
    </location>
</feature>
<dbReference type="InterPro" id="IPR012931">
    <property type="entry name" value="TraG_N_Proteobacteria"/>
</dbReference>
<dbReference type="OrthoDB" id="6717612at2"/>
<dbReference type="Proteomes" id="UP000292423">
    <property type="component" value="Unassembled WGS sequence"/>
</dbReference>
<evidence type="ECO:0000259" key="3">
    <source>
        <dbReference type="Pfam" id="PF07916"/>
    </source>
</evidence>
<feature type="region of interest" description="Disordered" evidence="1">
    <location>
        <begin position="676"/>
        <end position="750"/>
    </location>
</feature>
<feature type="transmembrane region" description="Helical" evidence="2">
    <location>
        <begin position="395"/>
        <end position="419"/>
    </location>
</feature>
<feature type="domain" description="TraG N-terminal Proteobacteria" evidence="3">
    <location>
        <begin position="4"/>
        <end position="490"/>
    </location>
</feature>
<accession>A0A4Q7YJS6</accession>
<keyword evidence="5" id="KW-1185">Reference proteome</keyword>
<feature type="compositionally biased region" description="Polar residues" evidence="1">
    <location>
        <begin position="606"/>
        <end position="617"/>
    </location>
</feature>
<dbReference type="RefSeq" id="WP_130415650.1">
    <property type="nucleotide sequence ID" value="NZ_SHKX01000017.1"/>
</dbReference>
<protein>
    <submittedName>
        <fullName evidence="4">TraG-like protein</fullName>
    </submittedName>
</protein>
<keyword evidence="2" id="KW-0472">Membrane</keyword>
<evidence type="ECO:0000313" key="4">
    <source>
        <dbReference type="EMBL" id="RZU36729.1"/>
    </source>
</evidence>
<feature type="region of interest" description="Disordered" evidence="1">
    <location>
        <begin position="602"/>
        <end position="637"/>
    </location>
</feature>
<feature type="transmembrane region" description="Helical" evidence="2">
    <location>
        <begin position="453"/>
        <end position="476"/>
    </location>
</feature>
<name>A0A4Q7YJS6_9GAMM</name>
<dbReference type="AlphaFoldDB" id="A0A4Q7YJS6"/>
<keyword evidence="2" id="KW-1133">Transmembrane helix</keyword>
<feature type="compositionally biased region" description="Basic and acidic residues" evidence="1">
    <location>
        <begin position="618"/>
        <end position="637"/>
    </location>
</feature>
<evidence type="ECO:0000313" key="5">
    <source>
        <dbReference type="Proteomes" id="UP000292423"/>
    </source>
</evidence>
<feature type="compositionally biased region" description="Low complexity" evidence="1">
    <location>
        <begin position="723"/>
        <end position="734"/>
    </location>
</feature>
<sequence>MSFTIYSLGDLAVFQSALNAVAMLFNPANPDAGLWVSAGNSFGVGTGVYLGMLMALLVALYQAAMSGRVDLKPVLMPLLVYTLMVVPKADVQIEDVYEGKVAKVDHVPIGIAIPGSVISSIAWQVTQSFETVFASVDGNYSSMTSDNGFVTPLKLLNSLRSAPGSVNGAFPYLTRSLQELTINCLVGRDEFKENEYRQSTSPVSYALNAAGAVAGLTVYYSNSTPSGVAKSCADAADLIKVDAESLFKPFPSSAGISNPKGLKTIEIFMNAGIGAGKGANGKEPFLYEDYEKAYTALVHSTAVQAKNFVLLSTLEPHISAAAYCAPEAANVADLARCMPFASATEQWREDAAASGTFFSKIMVNGMNIMIFLSYVLFPMMVIAIMLLGTKGVQAAGAYAMFTISTQMWLPVAAVINYFIQLQVMNEISAFGSQDLLLNAYNAPLFYEKVSTKLALASDMIGAIPLLCMSIFTGSMFATTKIAERWGGRDYYDEKVNSPEPVKMDAVANAGGFFVLEGFSSAIESRGLADIPSVDVSRGVQAMERYSVGSTQTMADTREFQLMEGLGEEIRHGKGAEVKNVLTRALGAERGSQIYSALATAKGAQAEVSTTSDQSDGSNRSHAERDTQGVDHVDETSMDKSLRASIGLRAGLSGKVPVIPGIGASAGLDAGVERSTTRNIREADRVSSGHQSSSDFMSQNQQGDRNITGEKQTLNTQADSGARTGSSLTNSLSNSEAKAVSESVLQSESFRQDKTLREAATQTWQASEQAERARQLQQQVQQGGQISANNMVSRLQEDPDYRQALMDQTQDLVDHGDPNYLFWQNRLNGFAGRGYSDEQKDLVARWQALHATDRDSAFRFDARYFGVDLDARKPTVLMPESLQNQVGERSGEVGHLSGPKYSHEDVVAHYEDISRKADRAVHQGDHQVRGLHQAGMNAVGDQGDRNIKSIPSEDRYYRDVQQGLTDVHQRLKDDPRARFLLDELSGGKQYLEGLTAKDTSPDRSPAADRRRQEVAERIRLQADLYRQTLFPGELKLFNESTGKDLDQQIVNLSQARHLTGALGRIQVNDHSKPEGR</sequence>
<feature type="compositionally biased region" description="Polar residues" evidence="1">
    <location>
        <begin position="687"/>
        <end position="718"/>
    </location>
</feature>
<feature type="compositionally biased region" description="Basic and acidic residues" evidence="1">
    <location>
        <begin position="676"/>
        <end position="686"/>
    </location>
</feature>
<gene>
    <name evidence="4" type="ORF">EV700_3195</name>
</gene>
<keyword evidence="2" id="KW-0812">Transmembrane</keyword>
<evidence type="ECO:0000256" key="2">
    <source>
        <dbReference type="SAM" id="Phobius"/>
    </source>
</evidence>
<feature type="transmembrane region" description="Helical" evidence="2">
    <location>
        <begin position="42"/>
        <end position="61"/>
    </location>
</feature>
<proteinExistence type="predicted"/>
<evidence type="ECO:0000256" key="1">
    <source>
        <dbReference type="SAM" id="MobiDB-lite"/>
    </source>
</evidence>
<dbReference type="Pfam" id="PF07916">
    <property type="entry name" value="TraG_N"/>
    <property type="match status" value="1"/>
</dbReference>
<reference evidence="4 5" key="1">
    <citation type="submission" date="2019-02" db="EMBL/GenBank/DDBJ databases">
        <title>Genomic Encyclopedia of Type Strains, Phase IV (KMG-IV): sequencing the most valuable type-strain genomes for metagenomic binning, comparative biology and taxonomic classification.</title>
        <authorList>
            <person name="Goeker M."/>
        </authorList>
    </citation>
    <scope>NUCLEOTIDE SEQUENCE [LARGE SCALE GENOMIC DNA]</scope>
    <source>
        <strain evidence="4 5">DSM 105135</strain>
    </source>
</reference>
<comment type="caution">
    <text evidence="4">The sequence shown here is derived from an EMBL/GenBank/DDBJ whole genome shotgun (WGS) entry which is preliminary data.</text>
</comment>
<organism evidence="4 5">
    <name type="scientific">Fluviicoccus keumensis</name>
    <dbReference type="NCBI Taxonomy" id="1435465"/>
    <lineage>
        <taxon>Bacteria</taxon>
        <taxon>Pseudomonadati</taxon>
        <taxon>Pseudomonadota</taxon>
        <taxon>Gammaproteobacteria</taxon>
        <taxon>Moraxellales</taxon>
        <taxon>Moraxellaceae</taxon>
        <taxon>Fluviicoccus</taxon>
    </lineage>
</organism>